<dbReference type="AlphaFoldDB" id="A0A917AHP5"/>
<evidence type="ECO:0000313" key="5">
    <source>
        <dbReference type="Proteomes" id="UP000606730"/>
    </source>
</evidence>
<sequence length="218" mass="23825">MKKYLLPLVAGLLAASPALAEWELSFYTGTQSAPHSGLDGAIGEDDGAIPIDINVGWDGKSFEMPPYYGFRAVNWRNDRIGFGVDFNHAKVYADDDSLAAGGFDRLEFTDGHNILTANVFYRWKQDSRRYTPYVGAGIGAAIPHVDITHGDNRTFGYQLTGPAVQWVAGASYALNDRWSIFGEYKGTYSQNKVELDGGGELETDIITNALNVGVSLNF</sequence>
<evidence type="ECO:0000313" key="4">
    <source>
        <dbReference type="EMBL" id="GGE51902.1"/>
    </source>
</evidence>
<evidence type="ECO:0000259" key="3">
    <source>
        <dbReference type="Pfam" id="PF13505"/>
    </source>
</evidence>
<feature type="signal peptide" evidence="2">
    <location>
        <begin position="1"/>
        <end position="20"/>
    </location>
</feature>
<dbReference type="InterPro" id="IPR027385">
    <property type="entry name" value="Beta-barrel_OMP"/>
</dbReference>
<gene>
    <name evidence="4" type="primary">lpxQ</name>
    <name evidence="4" type="ORF">GCM10011517_19520</name>
</gene>
<accession>A0A917AHP5</accession>
<dbReference type="SUPFAM" id="SSF56925">
    <property type="entry name" value="OMPA-like"/>
    <property type="match status" value="1"/>
</dbReference>
<dbReference type="Proteomes" id="UP000606730">
    <property type="component" value="Unassembled WGS sequence"/>
</dbReference>
<feature type="chain" id="PRO_5037088913" evidence="2">
    <location>
        <begin position="21"/>
        <end position="218"/>
    </location>
</feature>
<organism evidence="4 5">
    <name type="scientific">Actibacterium pelagium</name>
    <dbReference type="NCBI Taxonomy" id="2029103"/>
    <lineage>
        <taxon>Bacteria</taxon>
        <taxon>Pseudomonadati</taxon>
        <taxon>Pseudomonadota</taxon>
        <taxon>Alphaproteobacteria</taxon>
        <taxon>Rhodobacterales</taxon>
        <taxon>Roseobacteraceae</taxon>
        <taxon>Actibacterium</taxon>
    </lineage>
</organism>
<name>A0A917AHP5_9RHOB</name>
<dbReference type="InterPro" id="IPR011250">
    <property type="entry name" value="OMP/PagP_B-barrel"/>
</dbReference>
<dbReference type="Gene3D" id="2.40.160.20">
    <property type="match status" value="1"/>
</dbReference>
<evidence type="ECO:0000256" key="1">
    <source>
        <dbReference type="ARBA" id="ARBA00022729"/>
    </source>
</evidence>
<dbReference type="Pfam" id="PF13505">
    <property type="entry name" value="OMP_b-brl"/>
    <property type="match status" value="1"/>
</dbReference>
<reference evidence="4" key="2">
    <citation type="submission" date="2020-09" db="EMBL/GenBank/DDBJ databases">
        <authorList>
            <person name="Sun Q."/>
            <person name="Zhou Y."/>
        </authorList>
    </citation>
    <scope>NUCLEOTIDE SEQUENCE</scope>
    <source>
        <strain evidence="4">CGMCC 1.16012</strain>
    </source>
</reference>
<comment type="caution">
    <text evidence="4">The sequence shown here is derived from an EMBL/GenBank/DDBJ whole genome shotgun (WGS) entry which is preliminary data.</text>
</comment>
<dbReference type="EMBL" id="BMKN01000002">
    <property type="protein sequence ID" value="GGE51902.1"/>
    <property type="molecule type" value="Genomic_DNA"/>
</dbReference>
<protein>
    <submittedName>
        <fullName evidence="4">Lipid A oxidase (Involved in formation of 2-aminogluconate) protein</fullName>
    </submittedName>
</protein>
<proteinExistence type="predicted"/>
<keyword evidence="5" id="KW-1185">Reference proteome</keyword>
<evidence type="ECO:0000256" key="2">
    <source>
        <dbReference type="SAM" id="SignalP"/>
    </source>
</evidence>
<reference evidence="4" key="1">
    <citation type="journal article" date="2014" name="Int. J. Syst. Evol. Microbiol.">
        <title>Complete genome sequence of Corynebacterium casei LMG S-19264T (=DSM 44701T), isolated from a smear-ripened cheese.</title>
        <authorList>
            <consortium name="US DOE Joint Genome Institute (JGI-PGF)"/>
            <person name="Walter F."/>
            <person name="Albersmeier A."/>
            <person name="Kalinowski J."/>
            <person name="Ruckert C."/>
        </authorList>
    </citation>
    <scope>NUCLEOTIDE SEQUENCE</scope>
    <source>
        <strain evidence="4">CGMCC 1.16012</strain>
    </source>
</reference>
<dbReference type="RefSeq" id="WP_095595202.1">
    <property type="nucleotide sequence ID" value="NZ_BMKN01000002.1"/>
</dbReference>
<dbReference type="OrthoDB" id="9810784at2"/>
<feature type="domain" description="Outer membrane protein beta-barrel" evidence="3">
    <location>
        <begin position="9"/>
        <end position="218"/>
    </location>
</feature>
<keyword evidence="1 2" id="KW-0732">Signal</keyword>